<accession>A0ACB8TAR1</accession>
<reference evidence="1" key="1">
    <citation type="submission" date="2021-03" db="EMBL/GenBank/DDBJ databases">
        <authorList>
            <consortium name="DOE Joint Genome Institute"/>
            <person name="Ahrendt S."/>
            <person name="Looney B.P."/>
            <person name="Miyauchi S."/>
            <person name="Morin E."/>
            <person name="Drula E."/>
            <person name="Courty P.E."/>
            <person name="Chicoki N."/>
            <person name="Fauchery L."/>
            <person name="Kohler A."/>
            <person name="Kuo A."/>
            <person name="Labutti K."/>
            <person name="Pangilinan J."/>
            <person name="Lipzen A."/>
            <person name="Riley R."/>
            <person name="Andreopoulos W."/>
            <person name="He G."/>
            <person name="Johnson J."/>
            <person name="Barry K.W."/>
            <person name="Grigoriev I.V."/>
            <person name="Nagy L."/>
            <person name="Hibbett D."/>
            <person name="Henrissat B."/>
            <person name="Matheny P.B."/>
            <person name="Labbe J."/>
            <person name="Martin F."/>
        </authorList>
    </citation>
    <scope>NUCLEOTIDE SEQUENCE</scope>
    <source>
        <strain evidence="1">HHB10654</strain>
    </source>
</reference>
<organism evidence="1 2">
    <name type="scientific">Artomyces pyxidatus</name>
    <dbReference type="NCBI Taxonomy" id="48021"/>
    <lineage>
        <taxon>Eukaryota</taxon>
        <taxon>Fungi</taxon>
        <taxon>Dikarya</taxon>
        <taxon>Basidiomycota</taxon>
        <taxon>Agaricomycotina</taxon>
        <taxon>Agaricomycetes</taxon>
        <taxon>Russulales</taxon>
        <taxon>Auriscalpiaceae</taxon>
        <taxon>Artomyces</taxon>
    </lineage>
</organism>
<evidence type="ECO:0000313" key="1">
    <source>
        <dbReference type="EMBL" id="KAI0065673.1"/>
    </source>
</evidence>
<dbReference type="EMBL" id="MU277194">
    <property type="protein sequence ID" value="KAI0065673.1"/>
    <property type="molecule type" value="Genomic_DNA"/>
</dbReference>
<proteinExistence type="predicted"/>
<gene>
    <name evidence="1" type="ORF">BV25DRAFT_1913130</name>
</gene>
<protein>
    <submittedName>
        <fullName evidence="1">Uncharacterized protein</fullName>
    </submittedName>
</protein>
<name>A0ACB8TAR1_9AGAM</name>
<evidence type="ECO:0000313" key="2">
    <source>
        <dbReference type="Proteomes" id="UP000814140"/>
    </source>
</evidence>
<comment type="caution">
    <text evidence="1">The sequence shown here is derived from an EMBL/GenBank/DDBJ whole genome shotgun (WGS) entry which is preliminary data.</text>
</comment>
<reference evidence="1" key="2">
    <citation type="journal article" date="2022" name="New Phytol.">
        <title>Evolutionary transition to the ectomycorrhizal habit in the genomes of a hyperdiverse lineage of mushroom-forming fungi.</title>
        <authorList>
            <person name="Looney B."/>
            <person name="Miyauchi S."/>
            <person name="Morin E."/>
            <person name="Drula E."/>
            <person name="Courty P.E."/>
            <person name="Kohler A."/>
            <person name="Kuo A."/>
            <person name="LaButti K."/>
            <person name="Pangilinan J."/>
            <person name="Lipzen A."/>
            <person name="Riley R."/>
            <person name="Andreopoulos W."/>
            <person name="He G."/>
            <person name="Johnson J."/>
            <person name="Nolan M."/>
            <person name="Tritt A."/>
            <person name="Barry K.W."/>
            <person name="Grigoriev I.V."/>
            <person name="Nagy L.G."/>
            <person name="Hibbett D."/>
            <person name="Henrissat B."/>
            <person name="Matheny P.B."/>
            <person name="Labbe J."/>
            <person name="Martin F.M."/>
        </authorList>
    </citation>
    <scope>NUCLEOTIDE SEQUENCE</scope>
    <source>
        <strain evidence="1">HHB10654</strain>
    </source>
</reference>
<dbReference type="Proteomes" id="UP000814140">
    <property type="component" value="Unassembled WGS sequence"/>
</dbReference>
<keyword evidence="2" id="KW-1185">Reference proteome</keyword>
<sequence length="123" mass="13514">MVKSTNAMLMLLGSNLHVHIREFVYVQWYEKWGSVSPSPIPPHGEDQQACQNIVLAISQLGFLPMLHTVSLTFSRYCDKKTATPVDATSPEVQLQRAIISTLSPPSSTSPPSGRSSPTISPRH</sequence>